<dbReference type="Proteomes" id="UP000005532">
    <property type="component" value="Unassembled WGS sequence"/>
</dbReference>
<name>C5RZC1_9PAST</name>
<protein>
    <submittedName>
        <fullName evidence="1">Uncharacterized protein</fullName>
    </submittedName>
</protein>
<proteinExistence type="predicted"/>
<sequence>MTVMIMFVKFEKLKTTIISSLLGLILLVSSNSLYSNTSNIRLEKEATGNIYHIKVVFESKGQVQDNRLSFLRAKSQLLKYIKMSSKVDGHIDMKHFTLIDKKFSGKNVMYHFSVKESDIQFYPK</sequence>
<comment type="caution">
    <text evidence="1">The sequence shown here is derived from an EMBL/GenBank/DDBJ whole genome shotgun (WGS) entry which is preliminary data.</text>
</comment>
<reference evidence="1 2" key="1">
    <citation type="journal article" date="2010" name="Vet. Microbiol.">
        <title>Production of haemolysins by strains of the Actinobacillus minor/porcitonsillarum complex.</title>
        <authorList>
            <person name="Arya G."/>
            <person name="Niven D.F."/>
        </authorList>
    </citation>
    <scope>NUCLEOTIDE SEQUENCE [LARGE SCALE GENOMIC DNA]</scope>
    <source>
        <strain evidence="1 2">NM305</strain>
    </source>
</reference>
<accession>C5RZC1</accession>
<dbReference type="EMBL" id="ACQL01000041">
    <property type="protein sequence ID" value="EER47989.1"/>
    <property type="molecule type" value="Genomic_DNA"/>
</dbReference>
<evidence type="ECO:0000313" key="2">
    <source>
        <dbReference type="Proteomes" id="UP000005532"/>
    </source>
</evidence>
<evidence type="ECO:0000313" key="1">
    <source>
        <dbReference type="EMBL" id="EER47989.1"/>
    </source>
</evidence>
<dbReference type="AlphaFoldDB" id="C5RZC1"/>
<gene>
    <name evidence="1" type="ORF">AM305_05075</name>
</gene>
<organism evidence="1 2">
    <name type="scientific">Actinobacillus minor NM305</name>
    <dbReference type="NCBI Taxonomy" id="637911"/>
    <lineage>
        <taxon>Bacteria</taxon>
        <taxon>Pseudomonadati</taxon>
        <taxon>Pseudomonadota</taxon>
        <taxon>Gammaproteobacteria</taxon>
        <taxon>Pasteurellales</taxon>
        <taxon>Pasteurellaceae</taxon>
        <taxon>Actinobacillus</taxon>
    </lineage>
</organism>